<evidence type="ECO:0000256" key="1">
    <source>
        <dbReference type="SAM" id="MobiDB-lite"/>
    </source>
</evidence>
<evidence type="ECO:0000313" key="3">
    <source>
        <dbReference type="Proteomes" id="UP001415857"/>
    </source>
</evidence>
<proteinExistence type="predicted"/>
<dbReference type="EMBL" id="JBBPBK010000002">
    <property type="protein sequence ID" value="KAK9289446.1"/>
    <property type="molecule type" value="Genomic_DNA"/>
</dbReference>
<dbReference type="AlphaFoldDB" id="A0AAP0S1Q1"/>
<gene>
    <name evidence="2" type="ORF">L1049_007601</name>
</gene>
<comment type="caution">
    <text evidence="2">The sequence shown here is derived from an EMBL/GenBank/DDBJ whole genome shotgun (WGS) entry which is preliminary data.</text>
</comment>
<reference evidence="2 3" key="1">
    <citation type="journal article" date="2024" name="Plant J.">
        <title>Genome sequences and population genomics reveal climatic adaptation and genomic divergence between two closely related sweetgum species.</title>
        <authorList>
            <person name="Xu W.Q."/>
            <person name="Ren C.Q."/>
            <person name="Zhang X.Y."/>
            <person name="Comes H.P."/>
            <person name="Liu X.H."/>
            <person name="Li Y.G."/>
            <person name="Kettle C.J."/>
            <person name="Jalonen R."/>
            <person name="Gaisberger H."/>
            <person name="Ma Y.Z."/>
            <person name="Qiu Y.X."/>
        </authorList>
    </citation>
    <scope>NUCLEOTIDE SEQUENCE [LARGE SCALE GENOMIC DNA]</scope>
    <source>
        <strain evidence="2">Hangzhou</strain>
    </source>
</reference>
<name>A0AAP0S1Q1_LIQFO</name>
<feature type="compositionally biased region" description="Basic and acidic residues" evidence="1">
    <location>
        <begin position="1"/>
        <end position="21"/>
    </location>
</feature>
<feature type="region of interest" description="Disordered" evidence="1">
    <location>
        <begin position="1"/>
        <end position="92"/>
    </location>
</feature>
<feature type="compositionally biased region" description="Acidic residues" evidence="1">
    <location>
        <begin position="79"/>
        <end position="92"/>
    </location>
</feature>
<dbReference type="Proteomes" id="UP001415857">
    <property type="component" value="Unassembled WGS sequence"/>
</dbReference>
<organism evidence="2 3">
    <name type="scientific">Liquidambar formosana</name>
    <name type="common">Formosan gum</name>
    <dbReference type="NCBI Taxonomy" id="63359"/>
    <lineage>
        <taxon>Eukaryota</taxon>
        <taxon>Viridiplantae</taxon>
        <taxon>Streptophyta</taxon>
        <taxon>Embryophyta</taxon>
        <taxon>Tracheophyta</taxon>
        <taxon>Spermatophyta</taxon>
        <taxon>Magnoliopsida</taxon>
        <taxon>eudicotyledons</taxon>
        <taxon>Gunneridae</taxon>
        <taxon>Pentapetalae</taxon>
        <taxon>Saxifragales</taxon>
        <taxon>Altingiaceae</taxon>
        <taxon>Liquidambar</taxon>
    </lineage>
</organism>
<accession>A0AAP0S1Q1</accession>
<keyword evidence="3" id="KW-1185">Reference proteome</keyword>
<protein>
    <submittedName>
        <fullName evidence="2">Uncharacterized protein</fullName>
    </submittedName>
</protein>
<sequence>MNAHDRQSGQESRDENRSDAGEKDDDDAEHDEHAEGFALGEGTAEEDERWIGGAEEVEEEPGGEEAEEEEERERIREEGDAEDEGEEGEVVDAEVGVVLADAEGGLGEGFGSGKCGAVDELRPGAALGEAVSDGFGDVGEEDADGWGGHRLLGLGGVGAAGGCGGGV</sequence>
<evidence type="ECO:0000313" key="2">
    <source>
        <dbReference type="EMBL" id="KAK9289446.1"/>
    </source>
</evidence>
<feature type="compositionally biased region" description="Acidic residues" evidence="1">
    <location>
        <begin position="55"/>
        <end position="71"/>
    </location>
</feature>